<keyword evidence="3" id="KW-1185">Reference proteome</keyword>
<accession>A0AAE2CJX9</accession>
<dbReference type="Proteomes" id="UP001293254">
    <property type="component" value="Unassembled WGS sequence"/>
</dbReference>
<dbReference type="PANTHER" id="PTHR48434:SF1">
    <property type="entry name" value="(RAPE) HYPOTHETICAL PROTEIN"/>
    <property type="match status" value="1"/>
</dbReference>
<feature type="compositionally biased region" description="Acidic residues" evidence="1">
    <location>
        <begin position="353"/>
        <end position="362"/>
    </location>
</feature>
<dbReference type="EMBL" id="JACGWO010000006">
    <property type="protein sequence ID" value="KAK4424926.1"/>
    <property type="molecule type" value="Genomic_DNA"/>
</dbReference>
<reference evidence="2" key="1">
    <citation type="submission" date="2020-06" db="EMBL/GenBank/DDBJ databases">
        <authorList>
            <person name="Li T."/>
            <person name="Hu X."/>
            <person name="Zhang T."/>
            <person name="Song X."/>
            <person name="Zhang H."/>
            <person name="Dai N."/>
            <person name="Sheng W."/>
            <person name="Hou X."/>
            <person name="Wei L."/>
        </authorList>
    </citation>
    <scope>NUCLEOTIDE SEQUENCE</scope>
    <source>
        <strain evidence="2">3651</strain>
        <tissue evidence="2">Leaf</tissue>
    </source>
</reference>
<organism evidence="2 3">
    <name type="scientific">Sesamum alatum</name>
    <dbReference type="NCBI Taxonomy" id="300844"/>
    <lineage>
        <taxon>Eukaryota</taxon>
        <taxon>Viridiplantae</taxon>
        <taxon>Streptophyta</taxon>
        <taxon>Embryophyta</taxon>
        <taxon>Tracheophyta</taxon>
        <taxon>Spermatophyta</taxon>
        <taxon>Magnoliopsida</taxon>
        <taxon>eudicotyledons</taxon>
        <taxon>Gunneridae</taxon>
        <taxon>Pentapetalae</taxon>
        <taxon>asterids</taxon>
        <taxon>lamiids</taxon>
        <taxon>Lamiales</taxon>
        <taxon>Pedaliaceae</taxon>
        <taxon>Sesamum</taxon>
    </lineage>
</organism>
<dbReference type="PANTHER" id="PTHR48434">
    <property type="entry name" value="(RAPE) HYPOTHETICAL PROTEIN"/>
    <property type="match status" value="1"/>
</dbReference>
<feature type="region of interest" description="Disordered" evidence="1">
    <location>
        <begin position="349"/>
        <end position="381"/>
    </location>
</feature>
<protein>
    <submittedName>
        <fullName evidence="2">Uncharacterized protein</fullName>
    </submittedName>
</protein>
<evidence type="ECO:0000313" key="2">
    <source>
        <dbReference type="EMBL" id="KAK4424926.1"/>
    </source>
</evidence>
<sequence>MNKDRASSSKGNVNLNKFQPYKLAFEKDSKTLREEALKAVPEEERLREDAYKIAVKSASAKEHVYPYIPISTNWISPIEGKYMHLSSEEVMNFYLKNFTDPFLYPKDFLYYQEILTYTGSVQFDSTIRSGGEWAFSKAYIIKVITPEQWEGDLYRFKEIVPDTKYPHRNKLYFNYFDYIKAWDIALCYENRQRKHSWFLQFKELKTLNFPQWFICWFANWGLYPIILPHKIRLIYEDFVKTNVSMKAHGLMFTALYQIPWIIRWDVVVSKRTFQKLGESLENIPYVGRRILIKWWDKFEFFKDSVFSVRGIIDLEPITPTKSKSKKEISEVLKELLSSASKKDLKNQIKELLESSDDEDEEMMSQNTEHSDPMQDAQDPYQ</sequence>
<reference evidence="2" key="2">
    <citation type="journal article" date="2024" name="Plant">
        <title>Genomic evolution and insights into agronomic trait innovations of Sesamum species.</title>
        <authorList>
            <person name="Miao H."/>
            <person name="Wang L."/>
            <person name="Qu L."/>
            <person name="Liu H."/>
            <person name="Sun Y."/>
            <person name="Le M."/>
            <person name="Wang Q."/>
            <person name="Wei S."/>
            <person name="Zheng Y."/>
            <person name="Lin W."/>
            <person name="Duan Y."/>
            <person name="Cao H."/>
            <person name="Xiong S."/>
            <person name="Wang X."/>
            <person name="Wei L."/>
            <person name="Li C."/>
            <person name="Ma Q."/>
            <person name="Ju M."/>
            <person name="Zhao R."/>
            <person name="Li G."/>
            <person name="Mu C."/>
            <person name="Tian Q."/>
            <person name="Mei H."/>
            <person name="Zhang T."/>
            <person name="Gao T."/>
            <person name="Zhang H."/>
        </authorList>
    </citation>
    <scope>NUCLEOTIDE SEQUENCE</scope>
    <source>
        <strain evidence="2">3651</strain>
    </source>
</reference>
<name>A0AAE2CJX9_9LAMI</name>
<evidence type="ECO:0000313" key="3">
    <source>
        <dbReference type="Proteomes" id="UP001293254"/>
    </source>
</evidence>
<proteinExistence type="predicted"/>
<comment type="caution">
    <text evidence="2">The sequence shown here is derived from an EMBL/GenBank/DDBJ whole genome shotgun (WGS) entry which is preliminary data.</text>
</comment>
<dbReference type="AlphaFoldDB" id="A0AAE2CJX9"/>
<gene>
    <name evidence="2" type="ORF">Salat_1686200</name>
</gene>
<evidence type="ECO:0000256" key="1">
    <source>
        <dbReference type="SAM" id="MobiDB-lite"/>
    </source>
</evidence>